<protein>
    <submittedName>
        <fullName evidence="1">Uncharacterized protein</fullName>
    </submittedName>
</protein>
<evidence type="ECO:0000313" key="2">
    <source>
        <dbReference type="Proteomes" id="UP000315648"/>
    </source>
</evidence>
<dbReference type="EMBL" id="VMBG01000001">
    <property type="protein sequence ID" value="TSJ78975.1"/>
    <property type="molecule type" value="Genomic_DNA"/>
</dbReference>
<dbReference type="Proteomes" id="UP000315648">
    <property type="component" value="Unassembled WGS sequence"/>
</dbReference>
<name>A0A556QQR3_9BACT</name>
<dbReference type="RefSeq" id="WP_144229317.1">
    <property type="nucleotide sequence ID" value="NZ_CBCRVV010000005.1"/>
</dbReference>
<organism evidence="1 2">
    <name type="scientific">Rariglobus hedericola</name>
    <dbReference type="NCBI Taxonomy" id="2597822"/>
    <lineage>
        <taxon>Bacteria</taxon>
        <taxon>Pseudomonadati</taxon>
        <taxon>Verrucomicrobiota</taxon>
        <taxon>Opitutia</taxon>
        <taxon>Opitutales</taxon>
        <taxon>Opitutaceae</taxon>
        <taxon>Rariglobus</taxon>
    </lineage>
</organism>
<dbReference type="AlphaFoldDB" id="A0A556QQR3"/>
<reference evidence="1 2" key="1">
    <citation type="submission" date="2019-07" db="EMBL/GenBank/DDBJ databases">
        <title>Description of 53C-WASEF.</title>
        <authorList>
            <person name="Pitt A."/>
            <person name="Hahn M.W."/>
        </authorList>
    </citation>
    <scope>NUCLEOTIDE SEQUENCE [LARGE SCALE GENOMIC DNA]</scope>
    <source>
        <strain evidence="1 2">53C-WASEF</strain>
    </source>
</reference>
<keyword evidence="2" id="KW-1185">Reference proteome</keyword>
<accession>A0A556QQR3</accession>
<gene>
    <name evidence="1" type="ORF">FPL22_06645</name>
</gene>
<sequence length="65" mass="7460">MKIELNSRDSSFASKADWAALKQSTPQDYDGHTEFSRMTPGARLRWLEQAAEFILSRKTSLRKTV</sequence>
<dbReference type="OrthoDB" id="9997577at2"/>
<evidence type="ECO:0000313" key="1">
    <source>
        <dbReference type="EMBL" id="TSJ78975.1"/>
    </source>
</evidence>
<proteinExistence type="predicted"/>
<comment type="caution">
    <text evidence="1">The sequence shown here is derived from an EMBL/GenBank/DDBJ whole genome shotgun (WGS) entry which is preliminary data.</text>
</comment>